<dbReference type="PANTHER" id="PTHR30575">
    <property type="entry name" value="PEPTIDASE M20"/>
    <property type="match status" value="1"/>
</dbReference>
<reference evidence="3" key="1">
    <citation type="submission" date="2016-10" db="EMBL/GenBank/DDBJ databases">
        <authorList>
            <person name="Varghese N."/>
            <person name="Submissions S."/>
        </authorList>
    </citation>
    <scope>NUCLEOTIDE SEQUENCE [LARGE SCALE GENOMIC DNA]</scope>
    <source>
        <strain evidence="3">CGMCC 1.10118</strain>
    </source>
</reference>
<dbReference type="GO" id="GO:0046657">
    <property type="term" value="P:folic acid catabolic process"/>
    <property type="evidence" value="ECO:0007669"/>
    <property type="project" value="TreeGrafter"/>
</dbReference>
<organism evidence="2 3">
    <name type="scientific">Halobellus clavatus</name>
    <dbReference type="NCBI Taxonomy" id="660517"/>
    <lineage>
        <taxon>Archaea</taxon>
        <taxon>Methanobacteriati</taxon>
        <taxon>Methanobacteriota</taxon>
        <taxon>Stenosarchaea group</taxon>
        <taxon>Halobacteria</taxon>
        <taxon>Halobacteriales</taxon>
        <taxon>Haloferacaceae</taxon>
        <taxon>Halobellus</taxon>
    </lineage>
</organism>
<dbReference type="STRING" id="660517.SAMN04487946_10926"/>
<sequence length="471" mass="50799">MSKHDIHERIEARRTDLVSLTRDLWANPELALEETASAELLASTLSEEGFEVEYHVGGMPTAFVASYGDGDPKIGILGEYDALPGLSQKSVPYRDPVEAGGSGHGCGHNLFGVGSLGAAVAVKEAIESGDLSGTVRYYGCPAEETLVGKVYMARAGVFDDLDAALTWHPSHVSAPWKGRSLAMNSIEYTFHGESAHAAQSPESGRSALDAVELMNTGVEFMREHISDDARIHYSITEGGGAPNVVPAEASVWYFVRAPSRHTTEKITDWVDDVAEGAALMSQTTVKRRFITGCHDYLANDTISDVLLSNMRELGAIEYTESDREFAAELQETLSEETIENRLADLQSDEREAARDRALYAEPMASFDEGTVMKGSTDVADVSWITPVAQFWAASWPIGTPSHSWQAVAANGDFAAKSAVYAAKAIAGTAYDLLVDPSILEAAAEELDATRPSEYETPLPESAEPPTNMEVN</sequence>
<dbReference type="PIRSF" id="PIRSF037227">
    <property type="entry name" value="Aminobenzoyl-glu_utiliz_pB"/>
    <property type="match status" value="1"/>
</dbReference>
<dbReference type="InterPro" id="IPR017439">
    <property type="entry name" value="Amidohydrolase"/>
</dbReference>
<accession>A0A1H3I6R1</accession>
<dbReference type="Proteomes" id="UP000199170">
    <property type="component" value="Unassembled WGS sequence"/>
</dbReference>
<dbReference type="SUPFAM" id="SSF53187">
    <property type="entry name" value="Zn-dependent exopeptidases"/>
    <property type="match status" value="1"/>
</dbReference>
<dbReference type="NCBIfam" id="TIGR01891">
    <property type="entry name" value="amidohydrolases"/>
    <property type="match status" value="1"/>
</dbReference>
<dbReference type="OrthoDB" id="56239at2157"/>
<dbReference type="Pfam" id="PF01546">
    <property type="entry name" value="Peptidase_M20"/>
    <property type="match status" value="1"/>
</dbReference>
<dbReference type="InterPro" id="IPR036264">
    <property type="entry name" value="Bact_exopeptidase_dim_dom"/>
</dbReference>
<dbReference type="Gene3D" id="3.40.630.10">
    <property type="entry name" value="Zn peptidases"/>
    <property type="match status" value="1"/>
</dbReference>
<proteinExistence type="predicted"/>
<dbReference type="AlphaFoldDB" id="A0A1H3I6R1"/>
<keyword evidence="3" id="KW-1185">Reference proteome</keyword>
<protein>
    <submittedName>
        <fullName evidence="2">Aminobenzoyl-glutamate utilization protein B</fullName>
    </submittedName>
</protein>
<dbReference type="InterPro" id="IPR002933">
    <property type="entry name" value="Peptidase_M20"/>
</dbReference>
<evidence type="ECO:0000313" key="3">
    <source>
        <dbReference type="Proteomes" id="UP000199170"/>
    </source>
</evidence>
<dbReference type="PANTHER" id="PTHR30575:SF0">
    <property type="entry name" value="XAA-ARG DIPEPTIDASE"/>
    <property type="match status" value="1"/>
</dbReference>
<dbReference type="FunFam" id="3.30.70.360:FF:000004">
    <property type="entry name" value="Peptidase M20 domain-containing protein 2"/>
    <property type="match status" value="1"/>
</dbReference>
<dbReference type="RefSeq" id="WP_089767908.1">
    <property type="nucleotide sequence ID" value="NZ_FNPB01000009.1"/>
</dbReference>
<gene>
    <name evidence="2" type="ORF">SAMN04487946_10926</name>
</gene>
<evidence type="ECO:0000313" key="2">
    <source>
        <dbReference type="EMBL" id="SDY23322.1"/>
    </source>
</evidence>
<name>A0A1H3I6R1_9EURY</name>
<dbReference type="GO" id="GO:0071713">
    <property type="term" value="F:para-aminobenzoyl-glutamate hydrolase activity"/>
    <property type="evidence" value="ECO:0007669"/>
    <property type="project" value="TreeGrafter"/>
</dbReference>
<dbReference type="SUPFAM" id="SSF55031">
    <property type="entry name" value="Bacterial exopeptidase dimerisation domain"/>
    <property type="match status" value="1"/>
</dbReference>
<dbReference type="GO" id="GO:0005737">
    <property type="term" value="C:cytoplasm"/>
    <property type="evidence" value="ECO:0007669"/>
    <property type="project" value="TreeGrafter"/>
</dbReference>
<evidence type="ECO:0000256" key="1">
    <source>
        <dbReference type="SAM" id="MobiDB-lite"/>
    </source>
</evidence>
<dbReference type="InterPro" id="IPR052030">
    <property type="entry name" value="Peptidase_M20/M20A_hydrolases"/>
</dbReference>
<feature type="region of interest" description="Disordered" evidence="1">
    <location>
        <begin position="444"/>
        <end position="471"/>
    </location>
</feature>
<dbReference type="InterPro" id="IPR017145">
    <property type="entry name" value="Aminobenzoyl-glu_utiliz_pB"/>
</dbReference>
<dbReference type="Gene3D" id="3.30.70.360">
    <property type="match status" value="1"/>
</dbReference>
<dbReference type="GO" id="GO:0016805">
    <property type="term" value="F:dipeptidase activity"/>
    <property type="evidence" value="ECO:0007669"/>
    <property type="project" value="TreeGrafter"/>
</dbReference>
<dbReference type="EMBL" id="FNPB01000009">
    <property type="protein sequence ID" value="SDY23322.1"/>
    <property type="molecule type" value="Genomic_DNA"/>
</dbReference>